<keyword evidence="3" id="KW-1185">Reference proteome</keyword>
<feature type="compositionally biased region" description="Acidic residues" evidence="1">
    <location>
        <begin position="327"/>
        <end position="348"/>
    </location>
</feature>
<evidence type="ECO:0000313" key="3">
    <source>
        <dbReference type="Proteomes" id="UP001597417"/>
    </source>
</evidence>
<dbReference type="RefSeq" id="WP_378263568.1">
    <property type="nucleotide sequence ID" value="NZ_JBHUKR010000006.1"/>
</dbReference>
<gene>
    <name evidence="2" type="ORF">ACFSXZ_09805</name>
</gene>
<evidence type="ECO:0000313" key="2">
    <source>
        <dbReference type="EMBL" id="MFD2416618.1"/>
    </source>
</evidence>
<feature type="compositionally biased region" description="Basic and acidic residues" evidence="1">
    <location>
        <begin position="301"/>
        <end position="326"/>
    </location>
</feature>
<dbReference type="EMBL" id="JBHUKR010000006">
    <property type="protein sequence ID" value="MFD2416618.1"/>
    <property type="molecule type" value="Genomic_DNA"/>
</dbReference>
<organism evidence="2 3">
    <name type="scientific">Amycolatopsis pigmentata</name>
    <dbReference type="NCBI Taxonomy" id="450801"/>
    <lineage>
        <taxon>Bacteria</taxon>
        <taxon>Bacillati</taxon>
        <taxon>Actinomycetota</taxon>
        <taxon>Actinomycetes</taxon>
        <taxon>Pseudonocardiales</taxon>
        <taxon>Pseudonocardiaceae</taxon>
        <taxon>Amycolatopsis</taxon>
    </lineage>
</organism>
<accession>A0ABW5FNK5</accession>
<reference evidence="3" key="1">
    <citation type="journal article" date="2019" name="Int. J. Syst. Evol. Microbiol.">
        <title>The Global Catalogue of Microorganisms (GCM) 10K type strain sequencing project: providing services to taxonomists for standard genome sequencing and annotation.</title>
        <authorList>
            <consortium name="The Broad Institute Genomics Platform"/>
            <consortium name="The Broad Institute Genome Sequencing Center for Infectious Disease"/>
            <person name="Wu L."/>
            <person name="Ma J."/>
        </authorList>
    </citation>
    <scope>NUCLEOTIDE SEQUENCE [LARGE SCALE GENOMIC DNA]</scope>
    <source>
        <strain evidence="3">CGMCC 4.7645</strain>
    </source>
</reference>
<name>A0ABW5FNK5_9PSEU</name>
<dbReference type="Proteomes" id="UP001597417">
    <property type="component" value="Unassembled WGS sequence"/>
</dbReference>
<evidence type="ECO:0000256" key="1">
    <source>
        <dbReference type="SAM" id="MobiDB-lite"/>
    </source>
</evidence>
<protein>
    <submittedName>
        <fullName evidence="2">Uncharacterized protein</fullName>
    </submittedName>
</protein>
<sequence>MWTPKDLLAAIRRLFTTGTDSAPAEPAYHRHPRGEVYARAAPETVRIVETYYYTQDISRNRELNSDPTQPPKGRVTVVVPYDGDHFFTRQAKDDVAGQIPPYNPEPINALVGHVVLANCGRTDFRLAGNRIGDTTALPIRVPVSDPRVPPGYDHLINDLGSCVLTHEYAPDPSRPEIMPVDVSIELRDPDSADFLEITGVDDVKAEVVAAKLRTQRAFQPYLELRVRVEVQVTGEELDELPDSSVSIEWPTVTSPSFFSLRVSGKDHPIRYNPASRCIEWRDVPLTAVQPKGVNQAEDQAEDKARSEDDEPSGKPDADEPEPHEAVGDAEPDDDEEGNEDSDEDEAADLPEGNRTDARDDDEADESGSAVRTYSSPVMSLLVQQPGEIYREEKLKARVDVRIPRLLSGMTARLYDGTGRRSKDYAPEVTSEVSTTIEMTLGDAFADRVVSTSQHLHFDEVLLNSARVGDIKNALTADGFEHYFERQVSQDPDVRMLFYRRREGADILEVGYLLEGTRYTTERETVVGGETFTTSLDSGDLTVHSYGTLRRSSREITRAMNRLHQVLRTQFTHVRVRR</sequence>
<comment type="caution">
    <text evidence="2">The sequence shown here is derived from an EMBL/GenBank/DDBJ whole genome shotgun (WGS) entry which is preliminary data.</text>
</comment>
<proteinExistence type="predicted"/>
<feature type="region of interest" description="Disordered" evidence="1">
    <location>
        <begin position="288"/>
        <end position="372"/>
    </location>
</feature>